<evidence type="ECO:0000313" key="3">
    <source>
        <dbReference type="Proteomes" id="UP000202440"/>
    </source>
</evidence>
<name>A0A222FMY9_9GAMM</name>
<dbReference type="OrthoDB" id="5766995at2"/>
<sequence length="97" mass="10771">MSDVKDNLTSDAFWLKTLYLVLFYLVSRLADIAVLVITVAQWGFQLATGAPNAQLAQFGDSLGQYVSQIIHYLSGVSEQKPYPFQDWPAPQDADSSE</sequence>
<evidence type="ECO:0000313" key="2">
    <source>
        <dbReference type="EMBL" id="ASP39741.1"/>
    </source>
</evidence>
<reference evidence="2 3" key="1">
    <citation type="submission" date="2017-07" db="EMBL/GenBank/DDBJ databases">
        <title>Annotated genome sequence of Bacterioplanes sanyensis isolated from Red Sea.</title>
        <authorList>
            <person name="Rehman Z.U."/>
        </authorList>
    </citation>
    <scope>NUCLEOTIDE SEQUENCE [LARGE SCALE GENOMIC DNA]</scope>
    <source>
        <strain evidence="2 3">NV9</strain>
    </source>
</reference>
<keyword evidence="1" id="KW-1133">Transmembrane helix</keyword>
<dbReference type="AlphaFoldDB" id="A0A222FMY9"/>
<keyword evidence="1" id="KW-0472">Membrane</keyword>
<keyword evidence="3" id="KW-1185">Reference proteome</keyword>
<proteinExistence type="predicted"/>
<evidence type="ECO:0000256" key="1">
    <source>
        <dbReference type="SAM" id="Phobius"/>
    </source>
</evidence>
<dbReference type="Proteomes" id="UP000202440">
    <property type="component" value="Chromosome"/>
</dbReference>
<keyword evidence="1" id="KW-0812">Transmembrane</keyword>
<dbReference type="InterPro" id="IPR025498">
    <property type="entry name" value="DUF4389"/>
</dbReference>
<dbReference type="RefSeq" id="WP_094060916.1">
    <property type="nucleotide sequence ID" value="NZ_CP022530.1"/>
</dbReference>
<gene>
    <name evidence="2" type="ORF">CHH28_14135</name>
</gene>
<dbReference type="Pfam" id="PF14333">
    <property type="entry name" value="DUF4389"/>
    <property type="match status" value="1"/>
</dbReference>
<feature type="transmembrane region" description="Helical" evidence="1">
    <location>
        <begin position="20"/>
        <end position="44"/>
    </location>
</feature>
<dbReference type="KEGG" id="bsan:CHH28_14135"/>
<dbReference type="EMBL" id="CP022530">
    <property type="protein sequence ID" value="ASP39741.1"/>
    <property type="molecule type" value="Genomic_DNA"/>
</dbReference>
<protein>
    <submittedName>
        <fullName evidence="2">Lipase</fullName>
    </submittedName>
</protein>
<organism evidence="2 3">
    <name type="scientific">Bacterioplanes sanyensis</name>
    <dbReference type="NCBI Taxonomy" id="1249553"/>
    <lineage>
        <taxon>Bacteria</taxon>
        <taxon>Pseudomonadati</taxon>
        <taxon>Pseudomonadota</taxon>
        <taxon>Gammaproteobacteria</taxon>
        <taxon>Oceanospirillales</taxon>
        <taxon>Oceanospirillaceae</taxon>
        <taxon>Bacterioplanes</taxon>
    </lineage>
</organism>
<accession>A0A222FMY9</accession>